<dbReference type="InterPro" id="IPR013780">
    <property type="entry name" value="Glyco_hydro_b"/>
</dbReference>
<dbReference type="AlphaFoldDB" id="A0A1H7K7W5"/>
<evidence type="ECO:0000256" key="4">
    <source>
        <dbReference type="ARBA" id="ARBA00022729"/>
    </source>
</evidence>
<evidence type="ECO:0000259" key="9">
    <source>
        <dbReference type="Pfam" id="PF01120"/>
    </source>
</evidence>
<dbReference type="PANTHER" id="PTHR10030">
    <property type="entry name" value="ALPHA-L-FUCOSIDASE"/>
    <property type="match status" value="1"/>
</dbReference>
<dbReference type="InterPro" id="IPR017853">
    <property type="entry name" value="GH"/>
</dbReference>
<dbReference type="STRING" id="407022.SAMN05661044_01263"/>
<keyword evidence="6" id="KW-0326">Glycosidase</keyword>
<feature type="chain" id="PRO_5011519650" description="alpha-L-fucosidase" evidence="8">
    <location>
        <begin position="21"/>
        <end position="432"/>
    </location>
</feature>
<evidence type="ECO:0000313" key="10">
    <source>
        <dbReference type="EMBL" id="SEK82991.1"/>
    </source>
</evidence>
<dbReference type="Gene3D" id="3.20.20.80">
    <property type="entry name" value="Glycosidases"/>
    <property type="match status" value="1"/>
</dbReference>
<evidence type="ECO:0000313" key="11">
    <source>
        <dbReference type="Proteomes" id="UP000199421"/>
    </source>
</evidence>
<dbReference type="GO" id="GO:0004560">
    <property type="term" value="F:alpha-L-fucosidase activity"/>
    <property type="evidence" value="ECO:0007669"/>
    <property type="project" value="InterPro"/>
</dbReference>
<reference evidence="11" key="1">
    <citation type="submission" date="2016-10" db="EMBL/GenBank/DDBJ databases">
        <authorList>
            <person name="Varghese N."/>
            <person name="Submissions S."/>
        </authorList>
    </citation>
    <scope>NUCLEOTIDE SEQUENCE [LARGE SCALE GENOMIC DNA]</scope>
    <source>
        <strain evidence="11">DSM 18733</strain>
    </source>
</reference>
<dbReference type="EMBL" id="FOAF01000001">
    <property type="protein sequence ID" value="SEK82991.1"/>
    <property type="molecule type" value="Genomic_DNA"/>
</dbReference>
<evidence type="ECO:0000256" key="1">
    <source>
        <dbReference type="ARBA" id="ARBA00004071"/>
    </source>
</evidence>
<keyword evidence="4 8" id="KW-0732">Signal</keyword>
<dbReference type="PANTHER" id="PTHR10030:SF37">
    <property type="entry name" value="ALPHA-L-FUCOSIDASE-RELATED"/>
    <property type="match status" value="1"/>
</dbReference>
<feature type="domain" description="Glycoside hydrolase family 29 N-terminal" evidence="9">
    <location>
        <begin position="24"/>
        <end position="334"/>
    </location>
</feature>
<dbReference type="InterPro" id="IPR057739">
    <property type="entry name" value="Glyco_hydro_29_N"/>
</dbReference>
<dbReference type="EC" id="3.2.1.51" evidence="3"/>
<name>A0A1H7K7W5_OLID1</name>
<evidence type="ECO:0000256" key="5">
    <source>
        <dbReference type="ARBA" id="ARBA00022801"/>
    </source>
</evidence>
<feature type="signal peptide" evidence="8">
    <location>
        <begin position="1"/>
        <end position="20"/>
    </location>
</feature>
<accession>A0A1H7K7W5</accession>
<gene>
    <name evidence="10" type="ORF">SAMN05661044_01263</name>
</gene>
<dbReference type="RefSeq" id="WP_093320334.1">
    <property type="nucleotide sequence ID" value="NZ_FOAF01000001.1"/>
</dbReference>
<comment type="function">
    <text evidence="1">Alpha-L-fucosidase is responsible for hydrolyzing the alpha-1,6-linked fucose joined to the reducing-end N-acetylglucosamine of the carbohydrate moieties of glycoproteins.</text>
</comment>
<dbReference type="GO" id="GO:0006004">
    <property type="term" value="P:fucose metabolic process"/>
    <property type="evidence" value="ECO:0007669"/>
    <property type="project" value="InterPro"/>
</dbReference>
<keyword evidence="5" id="KW-0378">Hydrolase</keyword>
<dbReference type="Pfam" id="PF01120">
    <property type="entry name" value="Alpha_L_fucos"/>
    <property type="match status" value="1"/>
</dbReference>
<evidence type="ECO:0000256" key="2">
    <source>
        <dbReference type="ARBA" id="ARBA00007951"/>
    </source>
</evidence>
<dbReference type="InterPro" id="IPR016286">
    <property type="entry name" value="FUC_metazoa-typ"/>
</dbReference>
<comment type="similarity">
    <text evidence="2">Belongs to the glycosyl hydrolase 29 family.</text>
</comment>
<dbReference type="Gene3D" id="2.60.40.1180">
    <property type="entry name" value="Golgi alpha-mannosidase II"/>
    <property type="match status" value="1"/>
</dbReference>
<dbReference type="SMART" id="SM00812">
    <property type="entry name" value="Alpha_L_fucos"/>
    <property type="match status" value="1"/>
</dbReference>
<organism evidence="10 11">
    <name type="scientific">Olivibacter domesticus</name>
    <name type="common">Pseudosphingobacterium domesticum</name>
    <dbReference type="NCBI Taxonomy" id="407022"/>
    <lineage>
        <taxon>Bacteria</taxon>
        <taxon>Pseudomonadati</taxon>
        <taxon>Bacteroidota</taxon>
        <taxon>Sphingobacteriia</taxon>
        <taxon>Sphingobacteriales</taxon>
        <taxon>Sphingobacteriaceae</taxon>
        <taxon>Olivibacter</taxon>
    </lineage>
</organism>
<dbReference type="Proteomes" id="UP000199421">
    <property type="component" value="Unassembled WGS sequence"/>
</dbReference>
<keyword evidence="11" id="KW-1185">Reference proteome</keyword>
<protein>
    <recommendedName>
        <fullName evidence="3">alpha-L-fucosidase</fullName>
        <ecNumber evidence="3">3.2.1.51</ecNumber>
    </recommendedName>
</protein>
<evidence type="ECO:0000256" key="7">
    <source>
        <dbReference type="PIRSR" id="PIRSR001092-1"/>
    </source>
</evidence>
<proteinExistence type="inferred from homology"/>
<dbReference type="OrthoDB" id="107551at2"/>
<dbReference type="GO" id="GO:0005764">
    <property type="term" value="C:lysosome"/>
    <property type="evidence" value="ECO:0007669"/>
    <property type="project" value="TreeGrafter"/>
</dbReference>
<evidence type="ECO:0000256" key="6">
    <source>
        <dbReference type="ARBA" id="ARBA00023295"/>
    </source>
</evidence>
<sequence>MTKKIIFLCVFIVANFNAYAQADKEALKKFMNDRFGMFIHWGPVSLRGTEIGWSRDNQVAVNDYDSLYKEFNPVLFNAEDIVKVAKDAGMKYLTITARHHDGFCLWPSAFTDYDITNTPYKKDIVAALNEACKKADIKFCIYYSVLDWYHPDYPKHSSKEIPLDPKSDMPKYIAYMKNQLKELITNYDPYMLWFDGQWEKPWTDEMGKDIYDYVKELKPSIITNNRLGKEMAGVDNKTTDHTKIIGDYDTPEQVVGKMNMDFPWESCFTICQQWSWKPNDKMKSLDTCISILAKTAGGNGNLLLNVGPMPDGRIEARQIKRLEEIGDWLKTNGQAIYGTLGGPYEPKSTYATTRKDNKVFIHLLETSASTIDLKQLPNRKINKAYVLGGSPVSITPHQENFTLFLPAKQHARTPYVVVLELNGSSENLPIIK</sequence>
<dbReference type="SUPFAM" id="SSF51445">
    <property type="entry name" value="(Trans)glycosidases"/>
    <property type="match status" value="1"/>
</dbReference>
<evidence type="ECO:0000256" key="8">
    <source>
        <dbReference type="SAM" id="SignalP"/>
    </source>
</evidence>
<feature type="site" description="May be important for catalysis" evidence="7">
    <location>
        <position position="267"/>
    </location>
</feature>
<dbReference type="InterPro" id="IPR000933">
    <property type="entry name" value="Glyco_hydro_29"/>
</dbReference>
<dbReference type="GO" id="GO:0016139">
    <property type="term" value="P:glycoside catabolic process"/>
    <property type="evidence" value="ECO:0007669"/>
    <property type="project" value="TreeGrafter"/>
</dbReference>
<evidence type="ECO:0000256" key="3">
    <source>
        <dbReference type="ARBA" id="ARBA00012662"/>
    </source>
</evidence>
<dbReference type="PRINTS" id="PR00741">
    <property type="entry name" value="GLHYDRLASE29"/>
</dbReference>
<dbReference type="PIRSF" id="PIRSF001092">
    <property type="entry name" value="Alpha-L-fucosidase"/>
    <property type="match status" value="1"/>
</dbReference>